<keyword evidence="2" id="KW-1185">Reference proteome</keyword>
<reference evidence="1" key="1">
    <citation type="submission" date="2022-07" db="EMBL/GenBank/DDBJ databases">
        <title>Phylogenomic reconstructions and comparative analyses of Kickxellomycotina fungi.</title>
        <authorList>
            <person name="Reynolds N.K."/>
            <person name="Stajich J.E."/>
            <person name="Barry K."/>
            <person name="Grigoriev I.V."/>
            <person name="Crous P."/>
            <person name="Smith M.E."/>
        </authorList>
    </citation>
    <scope>NUCLEOTIDE SEQUENCE</scope>
    <source>
        <strain evidence="1">RSA 476</strain>
    </source>
</reference>
<accession>A0A9W8M3U5</accession>
<dbReference type="EMBL" id="JANBUY010000357">
    <property type="protein sequence ID" value="KAJ2859747.1"/>
    <property type="molecule type" value="Genomic_DNA"/>
</dbReference>
<sequence length="234" mass="25543">MGASNSKNEPVYVYASQVPIGFTAQLKDKLVSEATTTPNPPAAAAAAGAMANSRDLADKVDEGVAKELARILEKNQLEELKAKERQASTSDLLREIRDVSHQIASNPTTKSPTYELALHARDRVAACLKDNAGRTLDCWKDVCEFKSLVATLESDITASIDFDTDDCIRCTIIDYDRVLVLDKGKVAEFDTPWNLLQSKGGIFRSMCEKSGEYEHLVATAQRKSQLATTSASIQ</sequence>
<dbReference type="Gene3D" id="3.40.50.300">
    <property type="entry name" value="P-loop containing nucleotide triphosphate hydrolases"/>
    <property type="match status" value="1"/>
</dbReference>
<dbReference type="Pfam" id="PF07956">
    <property type="entry name" value="DUF1690"/>
    <property type="match status" value="1"/>
</dbReference>
<dbReference type="Proteomes" id="UP001140074">
    <property type="component" value="Unassembled WGS sequence"/>
</dbReference>
<name>A0A9W8M3U5_9FUNG</name>
<protein>
    <submittedName>
        <fullName evidence="1">Uncharacterized protein</fullName>
    </submittedName>
</protein>
<comment type="caution">
    <text evidence="1">The sequence shown here is derived from an EMBL/GenBank/DDBJ whole genome shotgun (WGS) entry which is preliminary data.</text>
</comment>
<dbReference type="AlphaFoldDB" id="A0A9W8M3U5"/>
<proteinExistence type="predicted"/>
<organism evidence="1 2">
    <name type="scientific">Coemansia aciculifera</name>
    <dbReference type="NCBI Taxonomy" id="417176"/>
    <lineage>
        <taxon>Eukaryota</taxon>
        <taxon>Fungi</taxon>
        <taxon>Fungi incertae sedis</taxon>
        <taxon>Zoopagomycota</taxon>
        <taxon>Kickxellomycotina</taxon>
        <taxon>Kickxellomycetes</taxon>
        <taxon>Kickxellales</taxon>
        <taxon>Kickxellaceae</taxon>
        <taxon>Coemansia</taxon>
    </lineage>
</organism>
<evidence type="ECO:0000313" key="1">
    <source>
        <dbReference type="EMBL" id="KAJ2859747.1"/>
    </source>
</evidence>
<dbReference type="InterPro" id="IPR027417">
    <property type="entry name" value="P-loop_NTPase"/>
</dbReference>
<evidence type="ECO:0000313" key="2">
    <source>
        <dbReference type="Proteomes" id="UP001140074"/>
    </source>
</evidence>
<gene>
    <name evidence="1" type="ORF">GGH94_005928</name>
</gene>
<dbReference type="InterPro" id="IPR012471">
    <property type="entry name" value="DUF1690"/>
</dbReference>